<organism evidence="2 3">
    <name type="scientific">Meganyctiphanes norvegica</name>
    <name type="common">Northern krill</name>
    <name type="synonym">Thysanopoda norvegica</name>
    <dbReference type="NCBI Taxonomy" id="48144"/>
    <lineage>
        <taxon>Eukaryota</taxon>
        <taxon>Metazoa</taxon>
        <taxon>Ecdysozoa</taxon>
        <taxon>Arthropoda</taxon>
        <taxon>Crustacea</taxon>
        <taxon>Multicrustacea</taxon>
        <taxon>Malacostraca</taxon>
        <taxon>Eumalacostraca</taxon>
        <taxon>Eucarida</taxon>
        <taxon>Euphausiacea</taxon>
        <taxon>Euphausiidae</taxon>
        <taxon>Meganyctiphanes</taxon>
    </lineage>
</organism>
<reference evidence="2 3" key="1">
    <citation type="submission" date="2024-05" db="EMBL/GenBank/DDBJ databases">
        <authorList>
            <person name="Wallberg A."/>
        </authorList>
    </citation>
    <scope>NUCLEOTIDE SEQUENCE [LARGE SCALE GENOMIC DNA]</scope>
</reference>
<comment type="caution">
    <text evidence="2">The sequence shown here is derived from an EMBL/GenBank/DDBJ whole genome shotgun (WGS) entry which is preliminary data.</text>
</comment>
<evidence type="ECO:0000256" key="1">
    <source>
        <dbReference type="SAM" id="MobiDB-lite"/>
    </source>
</evidence>
<dbReference type="EMBL" id="CAXKWB010051487">
    <property type="protein sequence ID" value="CAL4171509.1"/>
    <property type="molecule type" value="Genomic_DNA"/>
</dbReference>
<evidence type="ECO:0000313" key="3">
    <source>
        <dbReference type="Proteomes" id="UP001497623"/>
    </source>
</evidence>
<sequence>MAAKECDIKAIFHEIVIVDNNEKFRALRLKLSQLSQEDFLKLVNEYVKLMFSTRDCDDIIINKDKLKFPEKFSDPYIRLGSMSFLSIFSESDYYYFDYFMRGNFIIKISQIVVDKYIPCVEGSLFNARILIDLIHMIRRNYSFSSTEASFAIQIAAETLSKNQIDLQDEFYENLINLLAQIILIEIKCTHFKNMSDVMLVSINIVKFFDIYCEISEYIVDNYPKSRSIILIDKPGMSSIAVITNCIFLFQAKLLASDIDSSHWSSMICRMEKLRDHIAIFSLPPSSGISLQRFLIERAHGNFKTNCTKKLYNLTNDINQIDISKKASDITVKTSLTKIRLALCYLMQHVNEICHKFNMQHRVIKKLYSANKHFISIAMHMKENMNVSSSSDEYLSPPGSEYSTSVYGETEYLYSDDEISSNGNEASDSGTDENV</sequence>
<name>A0AAV2SA15_MEGNR</name>
<protein>
    <submittedName>
        <fullName evidence="2">Uncharacterized protein</fullName>
    </submittedName>
</protein>
<proteinExistence type="predicted"/>
<gene>
    <name evidence="2" type="ORF">MNOR_LOCUS34128</name>
</gene>
<evidence type="ECO:0000313" key="2">
    <source>
        <dbReference type="EMBL" id="CAL4171509.1"/>
    </source>
</evidence>
<keyword evidence="3" id="KW-1185">Reference proteome</keyword>
<feature type="compositionally biased region" description="Polar residues" evidence="1">
    <location>
        <begin position="419"/>
        <end position="428"/>
    </location>
</feature>
<dbReference type="Proteomes" id="UP001497623">
    <property type="component" value="Unassembled WGS sequence"/>
</dbReference>
<accession>A0AAV2SA15</accession>
<dbReference type="AlphaFoldDB" id="A0AAV2SA15"/>
<feature type="region of interest" description="Disordered" evidence="1">
    <location>
        <begin position="413"/>
        <end position="434"/>
    </location>
</feature>